<feature type="domain" description="LIM zinc-binding" evidence="7">
    <location>
        <begin position="722"/>
        <end position="787"/>
    </location>
</feature>
<dbReference type="STRING" id="106004.A0A1Y2FD41"/>
<feature type="compositionally biased region" description="Pro residues" evidence="6">
    <location>
        <begin position="305"/>
        <end position="320"/>
    </location>
</feature>
<keyword evidence="4 5" id="KW-0440">LIM domain</keyword>
<evidence type="ECO:0000313" key="8">
    <source>
        <dbReference type="EMBL" id="ORY81840.1"/>
    </source>
</evidence>
<evidence type="ECO:0000256" key="3">
    <source>
        <dbReference type="ARBA" id="ARBA00022833"/>
    </source>
</evidence>
<feature type="compositionally biased region" description="Pro residues" evidence="6">
    <location>
        <begin position="279"/>
        <end position="294"/>
    </location>
</feature>
<feature type="compositionally biased region" description="Low complexity" evidence="6">
    <location>
        <begin position="353"/>
        <end position="405"/>
    </location>
</feature>
<dbReference type="PROSITE" id="PS00478">
    <property type="entry name" value="LIM_DOMAIN_1"/>
    <property type="match status" value="1"/>
</dbReference>
<keyword evidence="9" id="KW-1185">Reference proteome</keyword>
<feature type="region of interest" description="Disordered" evidence="6">
    <location>
        <begin position="1"/>
        <end position="158"/>
    </location>
</feature>
<keyword evidence="3 5" id="KW-0862">Zinc</keyword>
<proteinExistence type="predicted"/>
<dbReference type="PROSITE" id="PS50023">
    <property type="entry name" value="LIM_DOMAIN_2"/>
    <property type="match status" value="2"/>
</dbReference>
<feature type="compositionally biased region" description="Pro residues" evidence="6">
    <location>
        <begin position="103"/>
        <end position="117"/>
    </location>
</feature>
<dbReference type="InterPro" id="IPR001781">
    <property type="entry name" value="Znf_LIM"/>
</dbReference>
<evidence type="ECO:0000256" key="4">
    <source>
        <dbReference type="ARBA" id="ARBA00023038"/>
    </source>
</evidence>
<sequence>MTQLPYSAALGAPTGATSYPPRAPSPGPERKQSMPLPPQGVGAANAPGSSFPLGGGSLGRSATMGAGAGTYTTNAMSSRIAQQPSPAGHTLPSQPSSGAPFSRPLPQPTPQPSPQSTPQPHSQIYSNQSYSYQQPLHNPVPAATPLQQHPQPAPNDPRAAHAAALAAHHASLVAYYWHYAQQGLVAPVEAGNEMQLRAREEAVSWARGQGIVVVDPSQPVAPVVAAVQPPTSTRPTPAFPPQRQSTAPAAVAYPQATPQPAQPPASLPFAPSSSSHVPSPIPPNGGSLPTPPSTAPATPSGGRPLPSPTPTPPTGRPLPTVPAGSAVAERRPLPSPIPNSPSGLLRSASLANSPSSPVSPDSPSSLHRAASTSVVASSWSPSPASLPSAAPAASPSPSLVGVGPSESKRPLPTPPGAGGAAGAGRPLPGIGKTPEALLQEKMASISVQEAPSPPARAPSPKPTPPAVPSMSFSGPDEQDSAPRPPSPSFAFTLADEDGAPSSKPAVPTFSTSAPTPSFSLPDSHPLPTPPTTYASPRLHPRFDPNHPSHYLYHPTSTAPSPTADSPVPTGVRLEAGAIACAGCGQQMYGRALMAMGREWHPDCFRCAEQGCGLLLEHVQFDGREGEGVYCMVHFEEHYAEKCFHCKTPIADSEYINISDPLLLPPTPIRTYHATHFFCANCGDPFVDPSSLAKGKEHTLAKPYLVHKGYAYCEGCDLRMYKPKCVRCKKGIAADWIEAGEQKYHMECFKCVDCDKLLSGHYLMRDEGPANGGEQSYCGACFDIRAKNE</sequence>
<evidence type="ECO:0000256" key="6">
    <source>
        <dbReference type="SAM" id="MobiDB-lite"/>
    </source>
</evidence>
<feature type="compositionally biased region" description="Low complexity" evidence="6">
    <location>
        <begin position="267"/>
        <end position="278"/>
    </location>
</feature>
<accession>A0A1Y2FD41</accession>
<dbReference type="SUPFAM" id="SSF57716">
    <property type="entry name" value="Glucocorticoid receptor-like (DNA-binding domain)"/>
    <property type="match status" value="3"/>
</dbReference>
<dbReference type="AlphaFoldDB" id="A0A1Y2FD41"/>
<dbReference type="PANTHER" id="PTHR24205:SF16">
    <property type="entry name" value="GH01042P-RELATED"/>
    <property type="match status" value="1"/>
</dbReference>
<dbReference type="Proteomes" id="UP000193467">
    <property type="component" value="Unassembled WGS sequence"/>
</dbReference>
<feature type="compositionally biased region" description="Polar residues" evidence="6">
    <location>
        <begin position="554"/>
        <end position="563"/>
    </location>
</feature>
<organism evidence="8 9">
    <name type="scientific">Leucosporidium creatinivorum</name>
    <dbReference type="NCBI Taxonomy" id="106004"/>
    <lineage>
        <taxon>Eukaryota</taxon>
        <taxon>Fungi</taxon>
        <taxon>Dikarya</taxon>
        <taxon>Basidiomycota</taxon>
        <taxon>Pucciniomycotina</taxon>
        <taxon>Microbotryomycetes</taxon>
        <taxon>Leucosporidiales</taxon>
        <taxon>Leucosporidium</taxon>
    </lineage>
</organism>
<protein>
    <recommendedName>
        <fullName evidence="7">LIM zinc-binding domain-containing protein</fullName>
    </recommendedName>
</protein>
<gene>
    <name evidence="8" type="ORF">BCR35DRAFT_304015</name>
</gene>
<evidence type="ECO:0000256" key="5">
    <source>
        <dbReference type="PROSITE-ProRule" id="PRU00125"/>
    </source>
</evidence>
<comment type="caution">
    <text evidence="8">The sequence shown here is derived from an EMBL/GenBank/DDBJ whole genome shotgun (WGS) entry which is preliminary data.</text>
</comment>
<feature type="domain" description="LIM zinc-binding" evidence="7">
    <location>
        <begin position="578"/>
        <end position="640"/>
    </location>
</feature>
<evidence type="ECO:0000256" key="2">
    <source>
        <dbReference type="ARBA" id="ARBA00022737"/>
    </source>
</evidence>
<dbReference type="PANTHER" id="PTHR24205">
    <property type="entry name" value="FOUR AND A HALF LIM DOMAINS PROTEIN"/>
    <property type="match status" value="1"/>
</dbReference>
<name>A0A1Y2FD41_9BASI</name>
<keyword evidence="2" id="KW-0677">Repeat</keyword>
<dbReference type="CDD" id="cd08368">
    <property type="entry name" value="LIM"/>
    <property type="match status" value="3"/>
</dbReference>
<feature type="compositionally biased region" description="Low complexity" evidence="6">
    <location>
        <begin position="504"/>
        <end position="519"/>
    </location>
</feature>
<dbReference type="GO" id="GO:0030695">
    <property type="term" value="F:GTPase regulator activity"/>
    <property type="evidence" value="ECO:0007669"/>
    <property type="project" value="UniProtKB-ARBA"/>
</dbReference>
<feature type="region of interest" description="Disordered" evidence="6">
    <location>
        <begin position="228"/>
        <end position="566"/>
    </location>
</feature>
<feature type="compositionally biased region" description="Low complexity" evidence="6">
    <location>
        <begin position="295"/>
        <end position="304"/>
    </location>
</feature>
<keyword evidence="1 5" id="KW-0479">Metal-binding</keyword>
<evidence type="ECO:0000259" key="7">
    <source>
        <dbReference type="PROSITE" id="PS50023"/>
    </source>
</evidence>
<feature type="compositionally biased region" description="Low complexity" evidence="6">
    <location>
        <begin position="118"/>
        <end position="134"/>
    </location>
</feature>
<dbReference type="GO" id="GO:0003712">
    <property type="term" value="F:transcription coregulator activity"/>
    <property type="evidence" value="ECO:0007669"/>
    <property type="project" value="TreeGrafter"/>
</dbReference>
<dbReference type="Pfam" id="PF00412">
    <property type="entry name" value="LIM"/>
    <property type="match status" value="2"/>
</dbReference>
<feature type="compositionally biased region" description="Low complexity" evidence="6">
    <location>
        <begin position="59"/>
        <end position="75"/>
    </location>
</feature>
<dbReference type="GO" id="GO:0046872">
    <property type="term" value="F:metal ion binding"/>
    <property type="evidence" value="ECO:0007669"/>
    <property type="project" value="UniProtKB-KW"/>
</dbReference>
<dbReference type="GO" id="GO:0005634">
    <property type="term" value="C:nucleus"/>
    <property type="evidence" value="ECO:0007669"/>
    <property type="project" value="TreeGrafter"/>
</dbReference>
<dbReference type="SMART" id="SM00132">
    <property type="entry name" value="LIM"/>
    <property type="match status" value="3"/>
</dbReference>
<dbReference type="OrthoDB" id="15567at2759"/>
<dbReference type="EMBL" id="MCGR01000022">
    <property type="protein sequence ID" value="ORY81840.1"/>
    <property type="molecule type" value="Genomic_DNA"/>
</dbReference>
<evidence type="ECO:0000313" key="9">
    <source>
        <dbReference type="Proteomes" id="UP000193467"/>
    </source>
</evidence>
<evidence type="ECO:0000256" key="1">
    <source>
        <dbReference type="ARBA" id="ARBA00022723"/>
    </source>
</evidence>
<reference evidence="8 9" key="1">
    <citation type="submission" date="2016-07" db="EMBL/GenBank/DDBJ databases">
        <title>Pervasive Adenine N6-methylation of Active Genes in Fungi.</title>
        <authorList>
            <consortium name="DOE Joint Genome Institute"/>
            <person name="Mondo S.J."/>
            <person name="Dannebaum R.O."/>
            <person name="Kuo R.C."/>
            <person name="Labutti K."/>
            <person name="Haridas S."/>
            <person name="Kuo A."/>
            <person name="Salamov A."/>
            <person name="Ahrendt S.R."/>
            <person name="Lipzen A."/>
            <person name="Sullivan W."/>
            <person name="Andreopoulos W.B."/>
            <person name="Clum A."/>
            <person name="Lindquist E."/>
            <person name="Daum C."/>
            <person name="Ramamoorthy G.K."/>
            <person name="Gryganskyi A."/>
            <person name="Culley D."/>
            <person name="Magnuson J.K."/>
            <person name="James T.Y."/>
            <person name="O'Malley M.A."/>
            <person name="Stajich J.E."/>
            <person name="Spatafora J.W."/>
            <person name="Visel A."/>
            <person name="Grigoriev I.V."/>
        </authorList>
    </citation>
    <scope>NUCLEOTIDE SEQUENCE [LARGE SCALE GENOMIC DNA]</scope>
    <source>
        <strain evidence="8 9">62-1032</strain>
    </source>
</reference>
<feature type="compositionally biased region" description="Pro residues" evidence="6">
    <location>
        <begin position="451"/>
        <end position="467"/>
    </location>
</feature>
<feature type="compositionally biased region" description="Low complexity" evidence="6">
    <location>
        <begin position="245"/>
        <end position="259"/>
    </location>
</feature>
<dbReference type="Gene3D" id="2.10.110.10">
    <property type="entry name" value="Cysteine Rich Protein"/>
    <property type="match status" value="3"/>
</dbReference>
<feature type="compositionally biased region" description="Polar residues" evidence="6">
    <location>
        <begin position="76"/>
        <end position="99"/>
    </location>
</feature>
<dbReference type="InParanoid" id="A0A1Y2FD41"/>